<dbReference type="CDD" id="cd06279">
    <property type="entry name" value="PBP1_LacI-like"/>
    <property type="match status" value="1"/>
</dbReference>
<dbReference type="Proteomes" id="UP000257479">
    <property type="component" value="Unassembled WGS sequence"/>
</dbReference>
<dbReference type="OrthoDB" id="5171752at2"/>
<sequence>MSARRATIADVAREAGVSPSTASVVFSGKTQVTDATRQRVLAAASALGYTGPDPRAASLRRGRSGIIGVVLGGRLRSAFLDPVTTVVLDGISEGIAPLDAAILLLRDDATETGPSLMTAPIDGAVLLGCSAHMRSSLDDVRGRGIPVVVIEGDAGEGVPQIGLDNEAAQRHIAEYTKGLGHERVVHVTMAFDASTRAGWAPSVDLDAITVDVTRDRLRGALEVYPDAPIYHATGSLIDEGYAAGQAILALDPRPTAAIAQTDLLAVGIVRAALDAGVRVPEDFSVTGFDGIRADGIAPHRLTTMAQPAADKGRAAGEVLAALIQGTPTSGVDFASRFREGNTTGPAPQA</sequence>
<dbReference type="PATRIC" id="fig|400772.4.peg.2039"/>
<dbReference type="Proteomes" id="UP000033451">
    <property type="component" value="Unassembled WGS sequence"/>
</dbReference>
<reference evidence="5 8" key="2">
    <citation type="journal article" date="2018" name="Nat. Biotechnol.">
        <title>A standardized bacterial taxonomy based on genome phylogeny substantially revises the tree of life.</title>
        <authorList>
            <person name="Parks D.H."/>
            <person name="Chuvochina M."/>
            <person name="Waite D.W."/>
            <person name="Rinke C."/>
            <person name="Skarshewski A."/>
            <person name="Chaumeil P.A."/>
            <person name="Hugenholtz P."/>
        </authorList>
    </citation>
    <scope>NUCLEOTIDE SEQUENCE [LARGE SCALE GENOMIC DNA]</scope>
    <source>
        <strain evidence="5">UBA9152</strain>
    </source>
</reference>
<proteinExistence type="predicted"/>
<dbReference type="GO" id="GO:0000976">
    <property type="term" value="F:transcription cis-regulatory region binding"/>
    <property type="evidence" value="ECO:0007669"/>
    <property type="project" value="TreeGrafter"/>
</dbReference>
<dbReference type="EMBL" id="DMNG01000118">
    <property type="protein sequence ID" value="HAN24310.1"/>
    <property type="molecule type" value="Genomic_DNA"/>
</dbReference>
<evidence type="ECO:0000313" key="5">
    <source>
        <dbReference type="EMBL" id="HAN24310.1"/>
    </source>
</evidence>
<dbReference type="InterPro" id="IPR028082">
    <property type="entry name" value="Peripla_BP_I"/>
</dbReference>
<keyword evidence="2" id="KW-0238">DNA-binding</keyword>
<accession>A0A0F0LS72</accession>
<dbReference type="CDD" id="cd01392">
    <property type="entry name" value="HTH_LacI"/>
    <property type="match status" value="1"/>
</dbReference>
<evidence type="ECO:0000259" key="4">
    <source>
        <dbReference type="PROSITE" id="PS50932"/>
    </source>
</evidence>
<dbReference type="STRING" id="400772.RR49_02025"/>
<dbReference type="InterPro" id="IPR046335">
    <property type="entry name" value="LacI/GalR-like_sensor"/>
</dbReference>
<dbReference type="Gene3D" id="3.40.50.2300">
    <property type="match status" value="2"/>
</dbReference>
<dbReference type="PANTHER" id="PTHR30146:SF138">
    <property type="entry name" value="TRANSCRIPTIONAL REGULATORY PROTEIN"/>
    <property type="match status" value="1"/>
</dbReference>
<dbReference type="EMBL" id="JYIY01000076">
    <property type="protein sequence ID" value="KJL35978.1"/>
    <property type="molecule type" value="Genomic_DNA"/>
</dbReference>
<evidence type="ECO:0000256" key="3">
    <source>
        <dbReference type="ARBA" id="ARBA00023163"/>
    </source>
</evidence>
<dbReference type="PROSITE" id="PS50932">
    <property type="entry name" value="HTH_LACI_2"/>
    <property type="match status" value="1"/>
</dbReference>
<dbReference type="Gene3D" id="1.10.260.40">
    <property type="entry name" value="lambda repressor-like DNA-binding domains"/>
    <property type="match status" value="1"/>
</dbReference>
<name>A0A0F0LS72_9MICO</name>
<evidence type="ECO:0000313" key="6">
    <source>
        <dbReference type="EMBL" id="KJL35978.1"/>
    </source>
</evidence>
<comment type="caution">
    <text evidence="6">The sequence shown here is derived from an EMBL/GenBank/DDBJ whole genome shotgun (WGS) entry which is preliminary data.</text>
</comment>
<dbReference type="RefSeq" id="WP_045247937.1">
    <property type="nucleotide sequence ID" value="NZ_JBOFAV010000012.1"/>
</dbReference>
<dbReference type="AlphaFoldDB" id="A0A0F0LS72"/>
<dbReference type="SUPFAM" id="SSF53822">
    <property type="entry name" value="Periplasmic binding protein-like I"/>
    <property type="match status" value="1"/>
</dbReference>
<keyword evidence="3" id="KW-0804">Transcription</keyword>
<evidence type="ECO:0000313" key="8">
    <source>
        <dbReference type="Proteomes" id="UP000257479"/>
    </source>
</evidence>
<dbReference type="Pfam" id="PF13377">
    <property type="entry name" value="Peripla_BP_3"/>
    <property type="match status" value="1"/>
</dbReference>
<dbReference type="PANTHER" id="PTHR30146">
    <property type="entry name" value="LACI-RELATED TRANSCRIPTIONAL REPRESSOR"/>
    <property type="match status" value="1"/>
</dbReference>
<dbReference type="SMART" id="SM00354">
    <property type="entry name" value="HTH_LACI"/>
    <property type="match status" value="1"/>
</dbReference>
<gene>
    <name evidence="6" type="primary">cytR_2</name>
    <name evidence="5" type="ORF">DCP95_07025</name>
    <name evidence="6" type="ORF">RR49_02025</name>
</gene>
<dbReference type="InterPro" id="IPR000843">
    <property type="entry name" value="HTH_LacI"/>
</dbReference>
<dbReference type="SUPFAM" id="SSF47413">
    <property type="entry name" value="lambda repressor-like DNA-binding domains"/>
    <property type="match status" value="1"/>
</dbReference>
<dbReference type="GO" id="GO:0003700">
    <property type="term" value="F:DNA-binding transcription factor activity"/>
    <property type="evidence" value="ECO:0007669"/>
    <property type="project" value="TreeGrafter"/>
</dbReference>
<dbReference type="Pfam" id="PF00356">
    <property type="entry name" value="LacI"/>
    <property type="match status" value="1"/>
</dbReference>
<evidence type="ECO:0000256" key="1">
    <source>
        <dbReference type="ARBA" id="ARBA00023015"/>
    </source>
</evidence>
<reference evidence="6 7" key="1">
    <citation type="submission" date="2015-02" db="EMBL/GenBank/DDBJ databases">
        <title>Draft genome sequences of ten Microbacterium spp. with emphasis on heavy metal contaminated environments.</title>
        <authorList>
            <person name="Corretto E."/>
        </authorList>
    </citation>
    <scope>NUCLEOTIDE SEQUENCE [LARGE SCALE GENOMIC DNA]</scope>
    <source>
        <strain evidence="6 7">DSM 18659</strain>
    </source>
</reference>
<protein>
    <submittedName>
        <fullName evidence="6">HTH-type transcriptional repressor CytR</fullName>
    </submittedName>
    <submittedName>
        <fullName evidence="5">LacI family transcriptional regulator</fullName>
    </submittedName>
</protein>
<dbReference type="InterPro" id="IPR010982">
    <property type="entry name" value="Lambda_DNA-bd_dom_sf"/>
</dbReference>
<organism evidence="6 7">
    <name type="scientific">Microbacterium ginsengisoli</name>
    <dbReference type="NCBI Taxonomy" id="400772"/>
    <lineage>
        <taxon>Bacteria</taxon>
        <taxon>Bacillati</taxon>
        <taxon>Actinomycetota</taxon>
        <taxon>Actinomycetes</taxon>
        <taxon>Micrococcales</taxon>
        <taxon>Microbacteriaceae</taxon>
        <taxon>Microbacterium</taxon>
    </lineage>
</organism>
<evidence type="ECO:0000313" key="7">
    <source>
        <dbReference type="Proteomes" id="UP000033451"/>
    </source>
</evidence>
<keyword evidence="7" id="KW-1185">Reference proteome</keyword>
<feature type="domain" description="HTH lacI-type" evidence="4">
    <location>
        <begin position="6"/>
        <end position="61"/>
    </location>
</feature>
<keyword evidence="1" id="KW-0805">Transcription regulation</keyword>
<evidence type="ECO:0000256" key="2">
    <source>
        <dbReference type="ARBA" id="ARBA00023125"/>
    </source>
</evidence>